<feature type="region of interest" description="Disordered" evidence="2">
    <location>
        <begin position="235"/>
        <end position="270"/>
    </location>
</feature>
<keyword evidence="5" id="KW-1185">Reference proteome</keyword>
<dbReference type="AlphaFoldDB" id="A0A140E5Z4"/>
<dbReference type="STRING" id="1538553.JT25_020385"/>
<organism evidence="4 5">
    <name type="scientific">Methylomonas denitrificans</name>
    <dbReference type="NCBI Taxonomy" id="1538553"/>
    <lineage>
        <taxon>Bacteria</taxon>
        <taxon>Pseudomonadati</taxon>
        <taxon>Pseudomonadota</taxon>
        <taxon>Gammaproteobacteria</taxon>
        <taxon>Methylococcales</taxon>
        <taxon>Methylococcaceae</taxon>
        <taxon>Methylomonas</taxon>
    </lineage>
</organism>
<protein>
    <submittedName>
        <fullName evidence="4">Uncharacterized protein</fullName>
    </submittedName>
</protein>
<sequence length="292" mass="32863">MFRFLFIIFFSFSSAFADNNNTESYVISSEPTIDKHTSIEIQKIAGKENIKVLNSSTKIVELSEEKKEKIDELISARPEYNIEVNKLQNDYRELTSRAPLISQESQEKQEILDTIQNAKTTEKVELINVAPPTILNHAIKSGYDKRDGFDKPASFTITIEGVKVSVTRKSIETAENGYIWKGDIEDGNGSALIISDNNKLSGTIHYKENVYSLVPLNDSTLHALIKKNFKDIKEEPTNHESTRDSTAISKTEESKETDEKINTDGENIDNNDYTEITVVVAYTKQAEANSPN</sequence>
<evidence type="ECO:0000313" key="4">
    <source>
        <dbReference type="EMBL" id="AMK78818.1"/>
    </source>
</evidence>
<evidence type="ECO:0000313" key="5">
    <source>
        <dbReference type="Proteomes" id="UP000030512"/>
    </source>
</evidence>
<proteinExistence type="predicted"/>
<evidence type="ECO:0000256" key="1">
    <source>
        <dbReference type="SAM" id="Coils"/>
    </source>
</evidence>
<dbReference type="Proteomes" id="UP000030512">
    <property type="component" value="Chromosome"/>
</dbReference>
<keyword evidence="3" id="KW-0732">Signal</keyword>
<accession>A0A140E5Z4</accession>
<name>A0A140E5Z4_9GAMM</name>
<dbReference type="RefSeq" id="WP_062329519.1">
    <property type="nucleotide sequence ID" value="NZ_CP014476.1"/>
</dbReference>
<dbReference type="KEGG" id="mdn:JT25_020385"/>
<feature type="chain" id="PRO_5007302063" evidence="3">
    <location>
        <begin position="18"/>
        <end position="292"/>
    </location>
</feature>
<reference evidence="4 5" key="1">
    <citation type="journal article" date="2015" name="Environ. Microbiol.">
        <title>Methane oxidation coupled to nitrate reduction under hypoxia by the Gammaproteobacterium Methylomonas denitrificans, sp. nov. type strain FJG1.</title>
        <authorList>
            <person name="Kits K.D."/>
            <person name="Klotz M.G."/>
            <person name="Stein L.Y."/>
        </authorList>
    </citation>
    <scope>NUCLEOTIDE SEQUENCE [LARGE SCALE GENOMIC DNA]</scope>
    <source>
        <strain evidence="4 5">FJG1</strain>
    </source>
</reference>
<feature type="coiled-coil region" evidence="1">
    <location>
        <begin position="70"/>
        <end position="121"/>
    </location>
</feature>
<feature type="signal peptide" evidence="3">
    <location>
        <begin position="1"/>
        <end position="17"/>
    </location>
</feature>
<dbReference type="EMBL" id="CP014476">
    <property type="protein sequence ID" value="AMK78818.1"/>
    <property type="molecule type" value="Genomic_DNA"/>
</dbReference>
<evidence type="ECO:0000256" key="2">
    <source>
        <dbReference type="SAM" id="MobiDB-lite"/>
    </source>
</evidence>
<feature type="compositionally biased region" description="Basic and acidic residues" evidence="2">
    <location>
        <begin position="250"/>
        <end position="263"/>
    </location>
</feature>
<evidence type="ECO:0000256" key="3">
    <source>
        <dbReference type="SAM" id="SignalP"/>
    </source>
</evidence>
<keyword evidence="1" id="KW-0175">Coiled coil</keyword>
<gene>
    <name evidence="4" type="ORF">JT25_020385</name>
</gene>